<dbReference type="Pfam" id="PF08768">
    <property type="entry name" value="THAP4_heme-bd"/>
    <property type="match status" value="1"/>
</dbReference>
<keyword evidence="4" id="KW-1185">Reference proteome</keyword>
<comment type="caution">
    <text evidence="1">Lacks conserved residue(s) required for the propagation of feature annotation.</text>
</comment>
<dbReference type="HAMAP" id="MF_01297">
    <property type="entry name" value="nitrobindin"/>
    <property type="match status" value="1"/>
</dbReference>
<dbReference type="CDD" id="cd07828">
    <property type="entry name" value="lipocalin_heme-bd-THAP4-like"/>
    <property type="match status" value="1"/>
</dbReference>
<comment type="caution">
    <text evidence="3">The sequence shown here is derived from an EMBL/GenBank/DDBJ whole genome shotgun (WGS) entry which is preliminary data.</text>
</comment>
<dbReference type="PANTHER" id="PTHR15854:SF4">
    <property type="entry name" value="PEROXYNITRITE ISOMERASE THAP4"/>
    <property type="match status" value="1"/>
</dbReference>
<proteinExistence type="inferred from homology"/>
<sequence length="204" mass="21941">MTFTIPEDLAPECYPLAWLLGRWRGFGMLGYPGVPEHPFVQEIVFDHDGGPYLRSIATIWLSEKDQSGQISQEMTGTQGAAALTAGQLWSTETSYWRPVAAPVPGVSGNGSGASAAPTPRRDATDLEVLVADPSGHLSVYVGNVRGPRVDLSTDAVVRTATAAEMSGATRMYGLVQHDLLWAMDLAAFGRELQSYASGRLSREE</sequence>
<evidence type="ECO:0000256" key="1">
    <source>
        <dbReference type="HAMAP-Rule" id="MF_01297"/>
    </source>
</evidence>
<feature type="domain" description="THAP4-like heme-binding" evidence="2">
    <location>
        <begin position="13"/>
        <end position="202"/>
    </location>
</feature>
<name>A0A7J5UTU5_9MICO</name>
<evidence type="ECO:0000259" key="2">
    <source>
        <dbReference type="Pfam" id="PF08768"/>
    </source>
</evidence>
<gene>
    <name evidence="3" type="ORF">GB883_02720</name>
</gene>
<dbReference type="InterPro" id="IPR014878">
    <property type="entry name" value="THAP4-like_heme-bd"/>
</dbReference>
<dbReference type="Proteomes" id="UP000451860">
    <property type="component" value="Unassembled WGS sequence"/>
</dbReference>
<dbReference type="PANTHER" id="PTHR15854">
    <property type="entry name" value="THAP4 PROTEIN"/>
    <property type="match status" value="1"/>
</dbReference>
<dbReference type="SUPFAM" id="SSF50814">
    <property type="entry name" value="Lipocalins"/>
    <property type="match status" value="1"/>
</dbReference>
<comment type="caution">
    <text evidence="1">Lacks the conserved His residue that binds heme iron in the nitrobindin family.</text>
</comment>
<dbReference type="AlphaFoldDB" id="A0A7J5UTU5"/>
<dbReference type="InterPro" id="IPR012674">
    <property type="entry name" value="Calycin"/>
</dbReference>
<organism evidence="3 4">
    <name type="scientific">Georgenia thermotolerans</name>
    <dbReference type="NCBI Taxonomy" id="527326"/>
    <lineage>
        <taxon>Bacteria</taxon>
        <taxon>Bacillati</taxon>
        <taxon>Actinomycetota</taxon>
        <taxon>Actinomycetes</taxon>
        <taxon>Micrococcales</taxon>
        <taxon>Bogoriellaceae</taxon>
        <taxon>Georgenia</taxon>
    </lineage>
</organism>
<comment type="similarity">
    <text evidence="1">Belongs to the nitrobindin family.</text>
</comment>
<protein>
    <recommendedName>
        <fullName evidence="1">Ferric nitrobindin-like protein</fullName>
    </recommendedName>
</protein>
<dbReference type="RefSeq" id="WP_152202619.1">
    <property type="nucleotide sequence ID" value="NZ_VUKF01000016.1"/>
</dbReference>
<dbReference type="OrthoDB" id="4804006at2"/>
<reference evidence="3 4" key="1">
    <citation type="submission" date="2019-10" db="EMBL/GenBank/DDBJ databases">
        <title>Georgenia wutianyii sp. nov. and Georgenia yuyongxinii sp. nov. isolated from plateau pika (Ochotona curzoniae) in the Qinghai-Tibet plateau of China.</title>
        <authorList>
            <person name="Tian Z."/>
        </authorList>
    </citation>
    <scope>NUCLEOTIDE SEQUENCE [LARGE SCALE GENOMIC DNA]</scope>
    <source>
        <strain evidence="3 4">DSM 21501</strain>
    </source>
</reference>
<accession>A0A7J5UTU5</accession>
<feature type="short sequence motif" description="GXWXGXG" evidence="1">
    <location>
        <begin position="21"/>
        <end position="27"/>
    </location>
</feature>
<evidence type="ECO:0000313" key="4">
    <source>
        <dbReference type="Proteomes" id="UP000451860"/>
    </source>
</evidence>
<dbReference type="EMBL" id="WHJE01000006">
    <property type="protein sequence ID" value="KAE8765703.1"/>
    <property type="molecule type" value="Genomic_DNA"/>
</dbReference>
<evidence type="ECO:0000313" key="3">
    <source>
        <dbReference type="EMBL" id="KAE8765703.1"/>
    </source>
</evidence>
<dbReference type="Gene3D" id="2.40.128.20">
    <property type="match status" value="1"/>
</dbReference>
<dbReference type="InterPro" id="IPR045165">
    <property type="entry name" value="Nitrobindin"/>
</dbReference>
<dbReference type="InterPro" id="IPR022939">
    <property type="entry name" value="Nb(III)_bact/plant"/>
</dbReference>